<comment type="subcellular location">
    <subcellularLocation>
        <location evidence="1">Secreted</location>
    </subcellularLocation>
</comment>
<dbReference type="InterPro" id="IPR001304">
    <property type="entry name" value="C-type_lectin-like"/>
</dbReference>
<dbReference type="OrthoDB" id="7773875at2759"/>
<dbReference type="SMART" id="SM00034">
    <property type="entry name" value="CLECT"/>
    <property type="match status" value="1"/>
</dbReference>
<dbReference type="GO" id="GO:0030246">
    <property type="term" value="F:carbohydrate binding"/>
    <property type="evidence" value="ECO:0007669"/>
    <property type="project" value="UniProtKB-KW"/>
</dbReference>
<dbReference type="InterPro" id="IPR051663">
    <property type="entry name" value="CLec_Tetranectin-domain"/>
</dbReference>
<keyword evidence="8" id="KW-1185">Reference proteome</keyword>
<sequence length="144" mass="16849">MFNWYEAWEQCLHNNMTLLAMDSAHKYRQITMLLKEVLPNNLTYSYWIGAHDLARAKHFVWQSTGRAMQFTNWSSSQPSYGSDHCVRIARSKEDQWIDSVCANNYGYICENLQCSNERSLVYENGTPSSKYNVNFWNVLGNQKS</sequence>
<dbReference type="KEGG" id="scac:106088713"/>
<dbReference type="EnsemblMetazoa" id="SCAU009732-RA">
    <property type="protein sequence ID" value="SCAU009732-PA"/>
    <property type="gene ID" value="SCAU009732"/>
</dbReference>
<dbReference type="GO" id="GO:0008083">
    <property type="term" value="F:growth factor activity"/>
    <property type="evidence" value="ECO:0007669"/>
    <property type="project" value="TreeGrafter"/>
</dbReference>
<dbReference type="GO" id="GO:0005615">
    <property type="term" value="C:extracellular space"/>
    <property type="evidence" value="ECO:0007669"/>
    <property type="project" value="TreeGrafter"/>
</dbReference>
<evidence type="ECO:0000256" key="4">
    <source>
        <dbReference type="ARBA" id="ARBA00022734"/>
    </source>
</evidence>
<dbReference type="Proteomes" id="UP000095300">
    <property type="component" value="Unassembled WGS sequence"/>
</dbReference>
<keyword evidence="2" id="KW-0964">Secreted</keyword>
<evidence type="ECO:0000256" key="3">
    <source>
        <dbReference type="ARBA" id="ARBA00022729"/>
    </source>
</evidence>
<evidence type="ECO:0000259" key="6">
    <source>
        <dbReference type="PROSITE" id="PS50041"/>
    </source>
</evidence>
<dbReference type="PANTHER" id="PTHR22799:SF1">
    <property type="entry name" value="C-TYPE LECTIN DOMAIN FAMILY 11 MEMBER A"/>
    <property type="match status" value="1"/>
</dbReference>
<keyword evidence="5" id="KW-1015">Disulfide bond</keyword>
<accession>A0A1I8PNK4</accession>
<keyword evidence="4" id="KW-0430">Lectin</keyword>
<dbReference type="InterPro" id="IPR018378">
    <property type="entry name" value="C-type_lectin_CS"/>
</dbReference>
<evidence type="ECO:0000313" key="8">
    <source>
        <dbReference type="Proteomes" id="UP000095300"/>
    </source>
</evidence>
<dbReference type="Gene3D" id="3.10.100.10">
    <property type="entry name" value="Mannose-Binding Protein A, subunit A"/>
    <property type="match status" value="1"/>
</dbReference>
<dbReference type="InterPro" id="IPR016186">
    <property type="entry name" value="C-type_lectin-like/link_sf"/>
</dbReference>
<evidence type="ECO:0000256" key="5">
    <source>
        <dbReference type="ARBA" id="ARBA00023157"/>
    </source>
</evidence>
<dbReference type="PANTHER" id="PTHR22799">
    <property type="entry name" value="TETRANECTIN-RELATED"/>
    <property type="match status" value="1"/>
</dbReference>
<dbReference type="AlphaFoldDB" id="A0A1I8PNK4"/>
<proteinExistence type="predicted"/>
<gene>
    <name evidence="7" type="primary">106088713</name>
</gene>
<evidence type="ECO:0000256" key="1">
    <source>
        <dbReference type="ARBA" id="ARBA00004613"/>
    </source>
</evidence>
<protein>
    <recommendedName>
        <fullName evidence="6">C-type lectin domain-containing protein</fullName>
    </recommendedName>
</protein>
<dbReference type="SUPFAM" id="SSF56436">
    <property type="entry name" value="C-type lectin-like"/>
    <property type="match status" value="1"/>
</dbReference>
<dbReference type="Pfam" id="PF00059">
    <property type="entry name" value="Lectin_C"/>
    <property type="match status" value="1"/>
</dbReference>
<evidence type="ECO:0000313" key="7">
    <source>
        <dbReference type="EnsemblMetazoa" id="SCAU009732-PA"/>
    </source>
</evidence>
<feature type="domain" description="C-type lectin" evidence="6">
    <location>
        <begin position="1"/>
        <end position="110"/>
    </location>
</feature>
<organism evidence="7 8">
    <name type="scientific">Stomoxys calcitrans</name>
    <name type="common">Stable fly</name>
    <name type="synonym">Conops calcitrans</name>
    <dbReference type="NCBI Taxonomy" id="35570"/>
    <lineage>
        <taxon>Eukaryota</taxon>
        <taxon>Metazoa</taxon>
        <taxon>Ecdysozoa</taxon>
        <taxon>Arthropoda</taxon>
        <taxon>Hexapoda</taxon>
        <taxon>Insecta</taxon>
        <taxon>Pterygota</taxon>
        <taxon>Neoptera</taxon>
        <taxon>Endopterygota</taxon>
        <taxon>Diptera</taxon>
        <taxon>Brachycera</taxon>
        <taxon>Muscomorpha</taxon>
        <taxon>Muscoidea</taxon>
        <taxon>Muscidae</taxon>
        <taxon>Stomoxys</taxon>
    </lineage>
</organism>
<dbReference type="VEuPathDB" id="VectorBase:SCAU009732"/>
<reference evidence="7" key="1">
    <citation type="submission" date="2020-05" db="UniProtKB">
        <authorList>
            <consortium name="EnsemblMetazoa"/>
        </authorList>
    </citation>
    <scope>IDENTIFICATION</scope>
    <source>
        <strain evidence="7">USDA</strain>
    </source>
</reference>
<dbReference type="InterPro" id="IPR016187">
    <property type="entry name" value="CTDL_fold"/>
</dbReference>
<dbReference type="PROSITE" id="PS50041">
    <property type="entry name" value="C_TYPE_LECTIN_2"/>
    <property type="match status" value="1"/>
</dbReference>
<dbReference type="CDD" id="cd00037">
    <property type="entry name" value="CLECT"/>
    <property type="match status" value="1"/>
</dbReference>
<dbReference type="PROSITE" id="PS00615">
    <property type="entry name" value="C_TYPE_LECTIN_1"/>
    <property type="match status" value="1"/>
</dbReference>
<evidence type="ECO:0000256" key="2">
    <source>
        <dbReference type="ARBA" id="ARBA00022525"/>
    </source>
</evidence>
<dbReference type="STRING" id="35570.A0A1I8PNK4"/>
<keyword evidence="3" id="KW-0732">Signal</keyword>
<name>A0A1I8PNK4_STOCA</name>